<evidence type="ECO:0000313" key="3">
    <source>
        <dbReference type="Proteomes" id="UP000501868"/>
    </source>
</evidence>
<keyword evidence="1" id="KW-0472">Membrane</keyword>
<evidence type="ECO:0000313" key="2">
    <source>
        <dbReference type="EMBL" id="QIZ05348.1"/>
    </source>
</evidence>
<dbReference type="AlphaFoldDB" id="A0A6H1NVQ8"/>
<gene>
    <name evidence="2" type="ORF">HFZ78_30075</name>
</gene>
<dbReference type="EMBL" id="CP051128">
    <property type="protein sequence ID" value="QIZ05348.1"/>
    <property type="molecule type" value="Genomic_DNA"/>
</dbReference>
<sequence>MYPYRSHYPVQDQRFIGFGLPLAIGGLSFLGGLIGGGLGASFAARPFYGGFGYPGYGYPGFGAPGFGAPGFGAPGFGAPGFVAPGFGAPYYY</sequence>
<accession>A0A6H1NVQ8</accession>
<keyword evidence="1" id="KW-1133">Transmembrane helix</keyword>
<protein>
    <submittedName>
        <fullName evidence="2">Uncharacterized protein</fullName>
    </submittedName>
</protein>
<evidence type="ECO:0000256" key="1">
    <source>
        <dbReference type="SAM" id="Phobius"/>
    </source>
</evidence>
<name>A0A6H1NVQ8_PRIMG</name>
<reference evidence="2 3" key="2">
    <citation type="submission" date="2020-04" db="EMBL/GenBank/DDBJ databases">
        <authorList>
            <person name="Fomenkov A."/>
            <person name="Anton B.P."/>
            <person name="Roberts R.J."/>
        </authorList>
    </citation>
    <scope>NUCLEOTIDE SEQUENCE [LARGE SCALE GENOMIC DNA]</scope>
    <source>
        <strain evidence="2 3">S2</strain>
    </source>
</reference>
<keyword evidence="1" id="KW-0812">Transmembrane</keyword>
<reference evidence="2 3" key="1">
    <citation type="submission" date="2020-04" db="EMBL/GenBank/DDBJ databases">
        <title>Genome-Wide Identification of 5-Methylcytosine Sites in Bacterial Genomes By High-Throughput Sequencing of MspJI Restriction Fragments.</title>
        <authorList>
            <person name="Wu V."/>
        </authorList>
    </citation>
    <scope>NUCLEOTIDE SEQUENCE [LARGE SCALE GENOMIC DNA]</scope>
    <source>
        <strain evidence="2 3">S2</strain>
    </source>
</reference>
<organism evidence="2 3">
    <name type="scientific">Priestia megaterium</name>
    <name type="common">Bacillus megaterium</name>
    <dbReference type="NCBI Taxonomy" id="1404"/>
    <lineage>
        <taxon>Bacteria</taxon>
        <taxon>Bacillati</taxon>
        <taxon>Bacillota</taxon>
        <taxon>Bacilli</taxon>
        <taxon>Bacillales</taxon>
        <taxon>Bacillaceae</taxon>
        <taxon>Priestia</taxon>
    </lineage>
</organism>
<proteinExistence type="predicted"/>
<feature type="transmembrane region" description="Helical" evidence="1">
    <location>
        <begin position="20"/>
        <end position="44"/>
    </location>
</feature>
<dbReference type="Proteomes" id="UP000501868">
    <property type="component" value="Chromosome"/>
</dbReference>